<organism evidence="4 5">
    <name type="scientific">Bariatricus massiliensis</name>
    <dbReference type="NCBI Taxonomy" id="1745713"/>
    <lineage>
        <taxon>Bacteria</taxon>
        <taxon>Bacillati</taxon>
        <taxon>Bacillota</taxon>
        <taxon>Clostridia</taxon>
        <taxon>Lachnospirales</taxon>
        <taxon>Lachnospiraceae</taxon>
        <taxon>Bariatricus</taxon>
    </lineage>
</organism>
<feature type="signal peptide" evidence="2">
    <location>
        <begin position="1"/>
        <end position="21"/>
    </location>
</feature>
<feature type="domain" description="GerMN" evidence="3">
    <location>
        <begin position="101"/>
        <end position="185"/>
    </location>
</feature>
<feature type="compositionally biased region" description="Basic and acidic residues" evidence="1">
    <location>
        <begin position="29"/>
        <end position="48"/>
    </location>
</feature>
<proteinExistence type="predicted"/>
<dbReference type="InterPro" id="IPR019606">
    <property type="entry name" value="GerMN"/>
</dbReference>
<evidence type="ECO:0000259" key="3">
    <source>
        <dbReference type="SMART" id="SM00909"/>
    </source>
</evidence>
<gene>
    <name evidence="4" type="ORF">LIZ65_13845</name>
</gene>
<dbReference type="Proteomes" id="UP001299546">
    <property type="component" value="Unassembled WGS sequence"/>
</dbReference>
<comment type="caution">
    <text evidence="4">The sequence shown here is derived from an EMBL/GenBank/DDBJ whole genome shotgun (WGS) entry which is preliminary data.</text>
</comment>
<evidence type="ECO:0000256" key="2">
    <source>
        <dbReference type="SAM" id="SignalP"/>
    </source>
</evidence>
<keyword evidence="2" id="KW-0732">Signal</keyword>
<accession>A0ABS8DIU9</accession>
<evidence type="ECO:0000313" key="4">
    <source>
        <dbReference type="EMBL" id="MCB7388366.1"/>
    </source>
</evidence>
<feature type="region of interest" description="Disordered" evidence="1">
    <location>
        <begin position="26"/>
        <end position="72"/>
    </location>
</feature>
<dbReference type="SMART" id="SM00909">
    <property type="entry name" value="Germane"/>
    <property type="match status" value="1"/>
</dbReference>
<feature type="chain" id="PRO_5045719101" evidence="2">
    <location>
        <begin position="22"/>
        <end position="195"/>
    </location>
</feature>
<dbReference type="Pfam" id="PF10646">
    <property type="entry name" value="Germane"/>
    <property type="match status" value="1"/>
</dbReference>
<dbReference type="PROSITE" id="PS51257">
    <property type="entry name" value="PROKAR_LIPOPROTEIN"/>
    <property type="match status" value="1"/>
</dbReference>
<protein>
    <submittedName>
        <fullName evidence="4">GerMN domain-containing protein</fullName>
    </submittedName>
</protein>
<evidence type="ECO:0000313" key="5">
    <source>
        <dbReference type="Proteomes" id="UP001299546"/>
    </source>
</evidence>
<evidence type="ECO:0000256" key="1">
    <source>
        <dbReference type="SAM" id="MobiDB-lite"/>
    </source>
</evidence>
<reference evidence="4 5" key="1">
    <citation type="submission" date="2021-10" db="EMBL/GenBank/DDBJ databases">
        <title>Collection of gut derived symbiotic bacterial strains cultured from healthy donors.</title>
        <authorList>
            <person name="Lin H."/>
            <person name="Littmann E."/>
            <person name="Kohout C."/>
            <person name="Pamer E.G."/>
        </authorList>
    </citation>
    <scope>NUCLEOTIDE SEQUENCE [LARGE SCALE GENOMIC DNA]</scope>
    <source>
        <strain evidence="4 5">DFI.1.165</strain>
    </source>
</reference>
<dbReference type="EMBL" id="JAJCIS010000011">
    <property type="protein sequence ID" value="MCB7388366.1"/>
    <property type="molecule type" value="Genomic_DNA"/>
</dbReference>
<name>A0ABS8DIU9_9FIRM</name>
<keyword evidence="5" id="KW-1185">Reference proteome</keyword>
<sequence length="195" mass="21497">MKKKGIVCGIMLLLISLTSCGQQKNANNEVDKPQDSVVSEKDNEQETSKEEDEENGNNELNEPEHEVETESQGTISISVYYPHEESGELVSKSVAIEKLDAQLIWEELQKVGVVEDKTAVLGIEINSGNSTIDLDLNEAFGIQLRSMGTTGEKELLNSIVNTYLDAFQCDKIKLTEEGGVLASGHKEYEGYLGRE</sequence>
<dbReference type="RefSeq" id="WP_227183691.1">
    <property type="nucleotide sequence ID" value="NZ_JAJCIQ010000011.1"/>
</dbReference>